<evidence type="ECO:0000313" key="1">
    <source>
        <dbReference type="EMBL" id="EFE96708.1"/>
    </source>
</evidence>
<accession>D4E0F4</accession>
<dbReference type="HOGENOM" id="CLU_3103736_0_0_6"/>
<sequence length="51" mass="5573">MKAKAFDGSGCTAHLMLYNAKGEESSDQQSCFHPKILQKNQVAEFQDAGIV</sequence>
<name>D4E0F4_SEROD</name>
<dbReference type="AlphaFoldDB" id="D4E0F4"/>
<reference evidence="1 2" key="1">
    <citation type="submission" date="2010-01" db="EMBL/GenBank/DDBJ databases">
        <authorList>
            <person name="Muzny D."/>
            <person name="Qin X."/>
            <person name="Deng J."/>
            <person name="Jiang H."/>
            <person name="Liu Y."/>
            <person name="Qu J."/>
            <person name="Song X.-Z."/>
            <person name="Zhang L."/>
            <person name="Thornton R."/>
            <person name="Coyle M."/>
            <person name="Francisco L."/>
            <person name="Jackson L."/>
            <person name="Javaid M."/>
            <person name="Korchina V."/>
            <person name="Kovar C."/>
            <person name="Mata R."/>
            <person name="Mathew T."/>
            <person name="Ngo R."/>
            <person name="Nguyen L."/>
            <person name="Nguyen N."/>
            <person name="Okwuonu G."/>
            <person name="Ongeri F."/>
            <person name="Pham C."/>
            <person name="Simmons D."/>
            <person name="Wilczek-Boney K."/>
            <person name="Hale W."/>
            <person name="Jakkamsetti A."/>
            <person name="Pham P."/>
            <person name="Ruth R."/>
            <person name="San Lucas F."/>
            <person name="Warren J."/>
            <person name="Zhang J."/>
            <person name="Zhao Z."/>
            <person name="Zhou C."/>
            <person name="Zhu D."/>
            <person name="Lee S."/>
            <person name="Bess C."/>
            <person name="Blankenburg K."/>
            <person name="Forbes L."/>
            <person name="Fu Q."/>
            <person name="Gubbala S."/>
            <person name="Hirani K."/>
            <person name="Jayaseelan J.C."/>
            <person name="Lara F."/>
            <person name="Munidasa M."/>
            <person name="Palculict T."/>
            <person name="Patil S."/>
            <person name="Pu L.-L."/>
            <person name="Saada N."/>
            <person name="Tang L."/>
            <person name="Weissenberger G."/>
            <person name="Zhu Y."/>
            <person name="Hemphill L."/>
            <person name="Shang Y."/>
            <person name="Youmans B."/>
            <person name="Ayvaz T."/>
            <person name="Ross M."/>
            <person name="Santibanez J."/>
            <person name="Aqrawi P."/>
            <person name="Gross S."/>
            <person name="Joshi V."/>
            <person name="Fowler G."/>
            <person name="Nazareth L."/>
            <person name="Reid J."/>
            <person name="Worley K."/>
            <person name="Petrosino J."/>
            <person name="Highlander S."/>
            <person name="Gibbs R."/>
        </authorList>
    </citation>
    <scope>NUCLEOTIDE SEQUENCE [LARGE SCALE GENOMIC DNA]</scope>
    <source>
        <strain evidence="1 2">DSM 4582</strain>
    </source>
</reference>
<proteinExistence type="predicted"/>
<protein>
    <submittedName>
        <fullName evidence="1">Uncharacterized protein</fullName>
    </submittedName>
</protein>
<gene>
    <name evidence="1" type="ORF">HMPREF0758_1654</name>
</gene>
<evidence type="ECO:0000313" key="2">
    <source>
        <dbReference type="Proteomes" id="UP000005723"/>
    </source>
</evidence>
<keyword evidence="2" id="KW-1185">Reference proteome</keyword>
<dbReference type="EMBL" id="ADBY01000027">
    <property type="protein sequence ID" value="EFE96708.1"/>
    <property type="molecule type" value="Genomic_DNA"/>
</dbReference>
<organism evidence="1 2">
    <name type="scientific">Serratia odorifera DSM 4582</name>
    <dbReference type="NCBI Taxonomy" id="667129"/>
    <lineage>
        <taxon>Bacteria</taxon>
        <taxon>Pseudomonadati</taxon>
        <taxon>Pseudomonadota</taxon>
        <taxon>Gammaproteobacteria</taxon>
        <taxon>Enterobacterales</taxon>
        <taxon>Yersiniaceae</taxon>
        <taxon>Serratia</taxon>
    </lineage>
</organism>
<comment type="caution">
    <text evidence="1">The sequence shown here is derived from an EMBL/GenBank/DDBJ whole genome shotgun (WGS) entry which is preliminary data.</text>
</comment>
<dbReference type="Proteomes" id="UP000005723">
    <property type="component" value="Unassembled WGS sequence"/>
</dbReference>